<protein>
    <submittedName>
        <fullName evidence="2">Uncharacterized protein</fullName>
    </submittedName>
</protein>
<dbReference type="AlphaFoldDB" id="A0A7W3LPN3"/>
<dbReference type="InterPro" id="IPR036170">
    <property type="entry name" value="YezG-like_sf"/>
</dbReference>
<evidence type="ECO:0000313" key="3">
    <source>
        <dbReference type="Proteomes" id="UP000572680"/>
    </source>
</evidence>
<sequence length="445" mass="48981">MPDVPDHVPADRHDALLDRITAEIRAQAPEGWRRVSLVALRVGDLSRNAFTLLMADRSGRSHPWRVERVDEALAELRGLWHRPGRGTWLTARLIFDGPRGATAFHPSPDREPSWSTPPSAEDLARELELFPRDDAHVPGWMRARLGLPPAAAPAAAPAPDRLAATDAIADVLAWALPPDWREAAVEYRAVGDHEEIDGRVHTIFEQTGPFTPPPEVAALFARLRAAGNGSWHVARLGLAHPGGAILTVDRSHPPRWRNAPDPAEFRRETERFPGQQARPAWLTGGRAEPGPTSQIAWRPGPGTAPYTTAEARLMERVRRALIASVPDDVQHVQVVGNGIGTRVVASVMAYSWSLGTRFPGPPQEAVAALVELRREMLRDNAGWYSFQIDMQPDHGVRFGLYGEPSQGWEEDPPPEEACREDLVMYGDPAGAPAWLRERVAAQDAL</sequence>
<accession>A0A7W3LPN3</accession>
<dbReference type="SUPFAM" id="SSF160424">
    <property type="entry name" value="BH3703-like"/>
    <property type="match status" value="1"/>
</dbReference>
<feature type="region of interest" description="Disordered" evidence="1">
    <location>
        <begin position="280"/>
        <end position="302"/>
    </location>
</feature>
<organism evidence="2 3">
    <name type="scientific">Actinomadura namibiensis</name>
    <dbReference type="NCBI Taxonomy" id="182080"/>
    <lineage>
        <taxon>Bacteria</taxon>
        <taxon>Bacillati</taxon>
        <taxon>Actinomycetota</taxon>
        <taxon>Actinomycetes</taxon>
        <taxon>Streptosporangiales</taxon>
        <taxon>Thermomonosporaceae</taxon>
        <taxon>Actinomadura</taxon>
    </lineage>
</organism>
<dbReference type="RefSeq" id="WP_182844236.1">
    <property type="nucleotide sequence ID" value="NZ_BAAALP010000014.1"/>
</dbReference>
<comment type="caution">
    <text evidence="2">The sequence shown here is derived from an EMBL/GenBank/DDBJ whole genome shotgun (WGS) entry which is preliminary data.</text>
</comment>
<dbReference type="EMBL" id="JACJIA010000004">
    <property type="protein sequence ID" value="MBA8951937.1"/>
    <property type="molecule type" value="Genomic_DNA"/>
</dbReference>
<gene>
    <name evidence="2" type="ORF">HNR61_003577</name>
</gene>
<reference evidence="2 3" key="1">
    <citation type="submission" date="2020-08" db="EMBL/GenBank/DDBJ databases">
        <title>Genomic Encyclopedia of Type Strains, Phase IV (KMG-IV): sequencing the most valuable type-strain genomes for metagenomic binning, comparative biology and taxonomic classification.</title>
        <authorList>
            <person name="Goeker M."/>
        </authorList>
    </citation>
    <scope>NUCLEOTIDE SEQUENCE [LARGE SCALE GENOMIC DNA]</scope>
    <source>
        <strain evidence="2 3">DSM 44197</strain>
    </source>
</reference>
<name>A0A7W3LPN3_ACTNM</name>
<keyword evidence="3" id="KW-1185">Reference proteome</keyword>
<dbReference type="Proteomes" id="UP000572680">
    <property type="component" value="Unassembled WGS sequence"/>
</dbReference>
<evidence type="ECO:0000256" key="1">
    <source>
        <dbReference type="SAM" id="MobiDB-lite"/>
    </source>
</evidence>
<evidence type="ECO:0000313" key="2">
    <source>
        <dbReference type="EMBL" id="MBA8951937.1"/>
    </source>
</evidence>
<proteinExistence type="predicted"/>